<feature type="compositionally biased region" description="Polar residues" evidence="1">
    <location>
        <begin position="363"/>
        <end position="373"/>
    </location>
</feature>
<keyword evidence="2" id="KW-0812">Transmembrane</keyword>
<gene>
    <name evidence="3" type="ORF">Poly51_31530</name>
</gene>
<proteinExistence type="predicted"/>
<keyword evidence="4" id="KW-1185">Reference proteome</keyword>
<feature type="compositionally biased region" description="Polar residues" evidence="1">
    <location>
        <begin position="217"/>
        <end position="236"/>
    </location>
</feature>
<protein>
    <submittedName>
        <fullName evidence="3">Uncharacterized protein</fullName>
    </submittedName>
</protein>
<organism evidence="3 4">
    <name type="scientific">Rubripirellula tenax</name>
    <dbReference type="NCBI Taxonomy" id="2528015"/>
    <lineage>
        <taxon>Bacteria</taxon>
        <taxon>Pseudomonadati</taxon>
        <taxon>Planctomycetota</taxon>
        <taxon>Planctomycetia</taxon>
        <taxon>Pirellulales</taxon>
        <taxon>Pirellulaceae</taxon>
        <taxon>Rubripirellula</taxon>
    </lineage>
</organism>
<dbReference type="OrthoDB" id="232801at2"/>
<evidence type="ECO:0000256" key="1">
    <source>
        <dbReference type="SAM" id="MobiDB-lite"/>
    </source>
</evidence>
<feature type="compositionally biased region" description="Polar residues" evidence="1">
    <location>
        <begin position="197"/>
        <end position="206"/>
    </location>
</feature>
<keyword evidence="2" id="KW-1133">Transmembrane helix</keyword>
<feature type="compositionally biased region" description="Low complexity" evidence="1">
    <location>
        <begin position="120"/>
        <end position="131"/>
    </location>
</feature>
<evidence type="ECO:0000313" key="4">
    <source>
        <dbReference type="Proteomes" id="UP000318288"/>
    </source>
</evidence>
<feature type="compositionally biased region" description="Polar residues" evidence="1">
    <location>
        <begin position="95"/>
        <end position="114"/>
    </location>
</feature>
<feature type="region of interest" description="Disordered" evidence="1">
    <location>
        <begin position="177"/>
        <end position="308"/>
    </location>
</feature>
<feature type="transmembrane region" description="Helical" evidence="2">
    <location>
        <begin position="563"/>
        <end position="582"/>
    </location>
</feature>
<accession>A0A5C6F1G7</accession>
<dbReference type="AlphaFoldDB" id="A0A5C6F1G7"/>
<reference evidence="3 4" key="1">
    <citation type="submission" date="2019-02" db="EMBL/GenBank/DDBJ databases">
        <title>Deep-cultivation of Planctomycetes and their phenomic and genomic characterization uncovers novel biology.</title>
        <authorList>
            <person name="Wiegand S."/>
            <person name="Jogler M."/>
            <person name="Boedeker C."/>
            <person name="Pinto D."/>
            <person name="Vollmers J."/>
            <person name="Rivas-Marin E."/>
            <person name="Kohn T."/>
            <person name="Peeters S.H."/>
            <person name="Heuer A."/>
            <person name="Rast P."/>
            <person name="Oberbeckmann S."/>
            <person name="Bunk B."/>
            <person name="Jeske O."/>
            <person name="Meyerdierks A."/>
            <person name="Storesund J.E."/>
            <person name="Kallscheuer N."/>
            <person name="Luecker S."/>
            <person name="Lage O.M."/>
            <person name="Pohl T."/>
            <person name="Merkel B.J."/>
            <person name="Hornburger P."/>
            <person name="Mueller R.-W."/>
            <person name="Bruemmer F."/>
            <person name="Labrenz M."/>
            <person name="Spormann A.M."/>
            <person name="Op Den Camp H."/>
            <person name="Overmann J."/>
            <person name="Amann R."/>
            <person name="Jetten M.S.M."/>
            <person name="Mascher T."/>
            <person name="Medema M.H."/>
            <person name="Devos D.P."/>
            <person name="Kaster A.-K."/>
            <person name="Ovreas L."/>
            <person name="Rohde M."/>
            <person name="Galperin M.Y."/>
            <person name="Jogler C."/>
        </authorList>
    </citation>
    <scope>NUCLEOTIDE SEQUENCE [LARGE SCALE GENOMIC DNA]</scope>
    <source>
        <strain evidence="3 4">Poly51</strain>
    </source>
</reference>
<dbReference type="EMBL" id="SJPW01000004">
    <property type="protein sequence ID" value="TWU54434.1"/>
    <property type="molecule type" value="Genomic_DNA"/>
</dbReference>
<keyword evidence="2" id="KW-0472">Membrane</keyword>
<dbReference type="RefSeq" id="WP_146458661.1">
    <property type="nucleotide sequence ID" value="NZ_SJPW01000004.1"/>
</dbReference>
<feature type="region of interest" description="Disordered" evidence="1">
    <location>
        <begin position="332"/>
        <end position="373"/>
    </location>
</feature>
<dbReference type="Proteomes" id="UP000318288">
    <property type="component" value="Unassembled WGS sequence"/>
</dbReference>
<feature type="compositionally biased region" description="Basic and acidic residues" evidence="1">
    <location>
        <begin position="492"/>
        <end position="510"/>
    </location>
</feature>
<feature type="compositionally biased region" description="Polar residues" evidence="1">
    <location>
        <begin position="244"/>
        <end position="254"/>
    </location>
</feature>
<feature type="region of interest" description="Disordered" evidence="1">
    <location>
        <begin position="418"/>
        <end position="545"/>
    </location>
</feature>
<feature type="compositionally biased region" description="Polar residues" evidence="1">
    <location>
        <begin position="436"/>
        <end position="453"/>
    </location>
</feature>
<sequence length="606" mass="64371">MGGVPVLMLIASMGMGITYGWQPDESGDGVEYIVQVPPSEIDQLRRIGEISSAIDPRVRGRVSKIVIRVGDGPLPRKTPLGTVAQSDVSPIPIPQMSNPASGDGVLTSSAQTTLMKPDPQSGSTGQSGFSFPNSLPPSLADIPDNARKNFDQAGREIVDRAGEQLKRAFGGGNANANAAAAGADPRLSGVVPPPATRSRTGSNSSFEPPAFVGPPNLGNNQSGQGWPSTSPATRDNSWGDPSLASRNGSPSTNPAARDANETNPFATTGLRSTDTFGRPPAGLSTPTAYGRDVQANSNPAARNPATPQPTQYEQLLADQRARELQQLAMDDAAARTRATTTSPRPGYESVSGAAPNRPDYREATSTTPDSRLSTAQVNAGAWFVDESERIFDTRRNLMPGERLGLASSSFGYPASTYPNSSAYPNAASPPVDPRYATNSTQSRQPRTYDSTSVAPPAFASPSDRDTNGQSRQAADDRWPPSRPVSAPSTGYDNRRPAYETDRSYADRYPEEQSSAYRENPPASRADYETRTRPAAQNPVSTTPAVGTSPISFEPAPEIAAQRLFNGLLLISFVANVYLVFWLKNLRLQFRDMVATKRLAGNGGSAA</sequence>
<evidence type="ECO:0000313" key="3">
    <source>
        <dbReference type="EMBL" id="TWU54434.1"/>
    </source>
</evidence>
<feature type="region of interest" description="Disordered" evidence="1">
    <location>
        <begin position="77"/>
        <end position="146"/>
    </location>
</feature>
<name>A0A5C6F1G7_9BACT</name>
<feature type="compositionally biased region" description="Polar residues" evidence="1">
    <location>
        <begin position="261"/>
        <end position="275"/>
    </location>
</feature>
<comment type="caution">
    <text evidence="3">The sequence shown here is derived from an EMBL/GenBank/DDBJ whole genome shotgun (WGS) entry which is preliminary data.</text>
</comment>
<evidence type="ECO:0000256" key="2">
    <source>
        <dbReference type="SAM" id="Phobius"/>
    </source>
</evidence>